<dbReference type="AlphaFoldDB" id="A0A1H8CFN2"/>
<protein>
    <submittedName>
        <fullName evidence="2">Menaquinone-dependent protoporphyrinogen oxidase</fullName>
    </submittedName>
</protein>
<proteinExistence type="predicted"/>
<dbReference type="RefSeq" id="WP_090745164.1">
    <property type="nucleotide sequence ID" value="NZ_FOBW01000007.1"/>
</dbReference>
<dbReference type="STRING" id="930146.SAMN05192533_10765"/>
<keyword evidence="3" id="KW-1185">Reference proteome</keyword>
<reference evidence="3" key="1">
    <citation type="submission" date="2016-10" db="EMBL/GenBank/DDBJ databases">
        <authorList>
            <person name="Varghese N."/>
            <person name="Submissions S."/>
        </authorList>
    </citation>
    <scope>NUCLEOTIDE SEQUENCE [LARGE SCALE GENOMIC DNA]</scope>
    <source>
        <strain evidence="3">B48,IBRC-M 10115,DSM 25386,CECT 8001</strain>
    </source>
</reference>
<dbReference type="InterPro" id="IPR026816">
    <property type="entry name" value="Flavodoxin_dom"/>
</dbReference>
<evidence type="ECO:0000259" key="1">
    <source>
        <dbReference type="Pfam" id="PF12724"/>
    </source>
</evidence>
<evidence type="ECO:0000313" key="2">
    <source>
        <dbReference type="EMBL" id="SEM93845.1"/>
    </source>
</evidence>
<dbReference type="InterPro" id="IPR029039">
    <property type="entry name" value="Flavoprotein-like_sf"/>
</dbReference>
<dbReference type="Pfam" id="PF12724">
    <property type="entry name" value="Flavodoxin_5"/>
    <property type="match status" value="1"/>
</dbReference>
<name>A0A1H8CFN2_9BACI</name>
<accession>A0A1H8CFN2</accession>
<dbReference type="GO" id="GO:0010181">
    <property type="term" value="F:FMN binding"/>
    <property type="evidence" value="ECO:0007669"/>
    <property type="project" value="TreeGrafter"/>
</dbReference>
<sequence length="181" mass="20283">MKTLIVYCSSHGTTTKAALLLKKKLEGDVVVLNLNRTKLQSDVGLFDAVIIGGSIHAGHIQGKIKKFMKENRDVLVTKKMGLFLCCMREGELAKEQFENAYPMNLREIAVATGFFGGEFLVTKMNFFEKQIVKRVSKVTTDTSRINESAIGEFAYLFNRKHSLATLDVAHSSYMVAEELRL</sequence>
<evidence type="ECO:0000313" key="3">
    <source>
        <dbReference type="Proteomes" id="UP000198553"/>
    </source>
</evidence>
<feature type="domain" description="Flavodoxin" evidence="1">
    <location>
        <begin position="4"/>
        <end position="143"/>
    </location>
</feature>
<dbReference type="InterPro" id="IPR052200">
    <property type="entry name" value="Protoporphyrinogen_IX_DH"/>
</dbReference>
<dbReference type="OrthoDB" id="2146857at2"/>
<dbReference type="GO" id="GO:0070819">
    <property type="term" value="F:menaquinone-dependent protoporphyrinogen oxidase activity"/>
    <property type="evidence" value="ECO:0007669"/>
    <property type="project" value="TreeGrafter"/>
</dbReference>
<dbReference type="PANTHER" id="PTHR38030:SF2">
    <property type="entry name" value="PROTOPORPHYRINOGEN IX DEHYDROGENASE [QUINONE]"/>
    <property type="match status" value="1"/>
</dbReference>
<dbReference type="Gene3D" id="3.40.50.360">
    <property type="match status" value="1"/>
</dbReference>
<gene>
    <name evidence="2" type="ORF">SAMN05192533_10765</name>
</gene>
<dbReference type="GO" id="GO:0006783">
    <property type="term" value="P:heme biosynthetic process"/>
    <property type="evidence" value="ECO:0007669"/>
    <property type="project" value="TreeGrafter"/>
</dbReference>
<dbReference type="SUPFAM" id="SSF52218">
    <property type="entry name" value="Flavoproteins"/>
    <property type="match status" value="1"/>
</dbReference>
<dbReference type="Proteomes" id="UP000198553">
    <property type="component" value="Unassembled WGS sequence"/>
</dbReference>
<dbReference type="PANTHER" id="PTHR38030">
    <property type="entry name" value="PROTOPORPHYRINOGEN IX DEHYDROGENASE [MENAQUINONE]"/>
    <property type="match status" value="1"/>
</dbReference>
<dbReference type="EMBL" id="FOBW01000007">
    <property type="protein sequence ID" value="SEM93845.1"/>
    <property type="molecule type" value="Genomic_DNA"/>
</dbReference>
<organism evidence="2 3">
    <name type="scientific">Mesobacillus persicus</name>
    <dbReference type="NCBI Taxonomy" id="930146"/>
    <lineage>
        <taxon>Bacteria</taxon>
        <taxon>Bacillati</taxon>
        <taxon>Bacillota</taxon>
        <taxon>Bacilli</taxon>
        <taxon>Bacillales</taxon>
        <taxon>Bacillaceae</taxon>
        <taxon>Mesobacillus</taxon>
    </lineage>
</organism>